<reference evidence="2" key="1">
    <citation type="submission" date="2016-03" db="EMBL/GenBank/DDBJ databases">
        <title>Draft genome sequence of Rosellinia necatrix.</title>
        <authorList>
            <person name="Kanematsu S."/>
        </authorList>
    </citation>
    <scope>NUCLEOTIDE SEQUENCE [LARGE SCALE GENOMIC DNA]</scope>
    <source>
        <strain evidence="2">W97</strain>
    </source>
</reference>
<accession>A0A1W2TB72</accession>
<dbReference type="EMBL" id="DF977453">
    <property type="protein sequence ID" value="GAP84878.1"/>
    <property type="molecule type" value="Genomic_DNA"/>
</dbReference>
<dbReference type="OrthoDB" id="5424391at2759"/>
<organism evidence="2">
    <name type="scientific">Rosellinia necatrix</name>
    <name type="common">White root-rot fungus</name>
    <dbReference type="NCBI Taxonomy" id="77044"/>
    <lineage>
        <taxon>Eukaryota</taxon>
        <taxon>Fungi</taxon>
        <taxon>Dikarya</taxon>
        <taxon>Ascomycota</taxon>
        <taxon>Pezizomycotina</taxon>
        <taxon>Sordariomycetes</taxon>
        <taxon>Xylariomycetidae</taxon>
        <taxon>Xylariales</taxon>
        <taxon>Xylariaceae</taxon>
        <taxon>Rosellinia</taxon>
    </lineage>
</organism>
<proteinExistence type="predicted"/>
<feature type="region of interest" description="Disordered" evidence="1">
    <location>
        <begin position="41"/>
        <end position="72"/>
    </location>
</feature>
<evidence type="ECO:0000256" key="1">
    <source>
        <dbReference type="SAM" id="MobiDB-lite"/>
    </source>
</evidence>
<protein>
    <submittedName>
        <fullName evidence="2">Uncharacterized protein</fullName>
    </submittedName>
</protein>
<name>A0A1W2TB72_ROSNE</name>
<evidence type="ECO:0000313" key="3">
    <source>
        <dbReference type="Proteomes" id="UP000054516"/>
    </source>
</evidence>
<feature type="compositionally biased region" description="Low complexity" evidence="1">
    <location>
        <begin position="50"/>
        <end position="68"/>
    </location>
</feature>
<dbReference type="AlphaFoldDB" id="A0A1W2TB72"/>
<keyword evidence="3" id="KW-1185">Reference proteome</keyword>
<gene>
    <name evidence="2" type="ORF">SAMD00023353_0802000</name>
</gene>
<evidence type="ECO:0000313" key="2">
    <source>
        <dbReference type="EMBL" id="GAP84878.1"/>
    </source>
</evidence>
<dbReference type="OMA" id="WIAFLGH"/>
<dbReference type="Proteomes" id="UP000054516">
    <property type="component" value="Unassembled WGS sequence"/>
</dbReference>
<sequence length="416" mass="46305">MVVRTPALGSMRRGLLHQPLPLNRRESQQLLESITSSFRKNLDQEHPWGADETSTDTSASSTSDSAEPPCEPPCELRCGFPPRPVDRHLRAILTNPLFAQPRDDTSTPAIRNKAYGVFDMAVARGLMTPRRAVGFLATVRSQLVAESPDNIRRRMGASGAGLRVLQWLRASGLEKDLNFLGNHPFVKLMVAFLYAEGLQDVAWGWLAQLAARAAELEFENNPDKANAMTLSKLTSAIIRENSESDSSPVSLDGSFVALERASSMLPRENRVGRAAVKNAWAGLSWASTVNALERPKPSVQRFERFVDIGRPLNLPLDLAHLDLHHPTTPTHSAAVEYLRLRQEIANDISDMKPHIRQRVLCLVLDAAEKLTRTRQSAEAPWVERMRIAICEKLNLDILNIRIEDSLNSVTPLRKSL</sequence>